<feature type="compositionally biased region" description="Polar residues" evidence="1">
    <location>
        <begin position="335"/>
        <end position="366"/>
    </location>
</feature>
<feature type="compositionally biased region" description="Polar residues" evidence="1">
    <location>
        <begin position="268"/>
        <end position="288"/>
    </location>
</feature>
<gene>
    <name evidence="2" type="ORF">VOLCADRAFT_90316</name>
</gene>
<dbReference type="InParanoid" id="D8TU21"/>
<evidence type="ECO:0000313" key="2">
    <source>
        <dbReference type="EMBL" id="EFJ48963.1"/>
    </source>
</evidence>
<organism evidence="3">
    <name type="scientific">Volvox carteri f. nagariensis</name>
    <dbReference type="NCBI Taxonomy" id="3068"/>
    <lineage>
        <taxon>Eukaryota</taxon>
        <taxon>Viridiplantae</taxon>
        <taxon>Chlorophyta</taxon>
        <taxon>core chlorophytes</taxon>
        <taxon>Chlorophyceae</taxon>
        <taxon>CS clade</taxon>
        <taxon>Chlamydomonadales</taxon>
        <taxon>Volvocaceae</taxon>
        <taxon>Volvox</taxon>
    </lineage>
</organism>
<evidence type="ECO:0000313" key="3">
    <source>
        <dbReference type="Proteomes" id="UP000001058"/>
    </source>
</evidence>
<evidence type="ECO:0000256" key="1">
    <source>
        <dbReference type="SAM" id="MobiDB-lite"/>
    </source>
</evidence>
<dbReference type="AlphaFoldDB" id="D8TU21"/>
<sequence>MDLYPGERLLSGTLVFKTRSRAARSDTRLSGNDTFVDAAVCLITSYGDRLASGFSACDAPTLLLPGNNSGILAGIGGTVALDDYGTEYITSLYLIFHPWPRNYNYVLDSFKLLDPPIRSSQALAYCEGKRGYCTMRDSDVVASCQLTATVTNTYSVTTSDAVSLTFGIASSDSVSLGTTNGTENSKNIEVSLERSSTTGQTTGILVNQGATSGIEVVDGFSVTKQRSESRQETLGTADASSWSDALASGSAATYSRQESNEDILAQEYSQTQEQSRGRTTSKSETAGGSKTLETETRSQSQEIGVDATVGTRFKVFGSELDFSVTARESTVFGKESSTAITTGKDYQSSSTTSDTRQNTRGSSQARGLTIGEDKTFSTEQTSERGGWQEVSRQNTYGVDVSQGSTKDQSRSRSLISTSERSDSSELSKQLTESVNEGVTNSASAFYQVMTERTKAITEDVTKGKESTRGTEFSYTLDTTYSSQVTFSPDKLAVSLYMSVEEYKDARYTALVELETNVRK</sequence>
<dbReference type="STRING" id="3068.D8TU21"/>
<protein>
    <submittedName>
        <fullName evidence="2">Uncharacterized protein</fullName>
    </submittedName>
</protein>
<dbReference type="GeneID" id="9619209"/>
<dbReference type="OrthoDB" id="540863at2759"/>
<keyword evidence="3" id="KW-1185">Reference proteome</keyword>
<feature type="compositionally biased region" description="Polar residues" evidence="1">
    <location>
        <begin position="390"/>
        <end position="406"/>
    </location>
</feature>
<feature type="region of interest" description="Disordered" evidence="1">
    <location>
        <begin position="331"/>
        <end position="434"/>
    </location>
</feature>
<reference evidence="2 3" key="1">
    <citation type="journal article" date="2010" name="Science">
        <title>Genomic analysis of organismal complexity in the multicellular green alga Volvox carteri.</title>
        <authorList>
            <person name="Prochnik S.E."/>
            <person name="Umen J."/>
            <person name="Nedelcu A.M."/>
            <person name="Hallmann A."/>
            <person name="Miller S.M."/>
            <person name="Nishii I."/>
            <person name="Ferris P."/>
            <person name="Kuo A."/>
            <person name="Mitros T."/>
            <person name="Fritz-Laylin L.K."/>
            <person name="Hellsten U."/>
            <person name="Chapman J."/>
            <person name="Simakov O."/>
            <person name="Rensing S.A."/>
            <person name="Terry A."/>
            <person name="Pangilinan J."/>
            <person name="Kapitonov V."/>
            <person name="Jurka J."/>
            <person name="Salamov A."/>
            <person name="Shapiro H."/>
            <person name="Schmutz J."/>
            <person name="Grimwood J."/>
            <person name="Lindquist E."/>
            <person name="Lucas S."/>
            <person name="Grigoriev I.V."/>
            <person name="Schmitt R."/>
            <person name="Kirk D."/>
            <person name="Rokhsar D.S."/>
        </authorList>
    </citation>
    <scope>NUCLEOTIDE SEQUENCE [LARGE SCALE GENOMIC DNA]</scope>
    <source>
        <strain evidence="3">f. Nagariensis / Eve</strain>
    </source>
</reference>
<dbReference type="RefSeq" id="XP_002949860.1">
    <property type="nucleotide sequence ID" value="XM_002949814.1"/>
</dbReference>
<accession>D8TU21</accession>
<name>D8TU21_VOLCA</name>
<dbReference type="Proteomes" id="UP000001058">
    <property type="component" value="Unassembled WGS sequence"/>
</dbReference>
<proteinExistence type="predicted"/>
<dbReference type="KEGG" id="vcn:VOLCADRAFT_90316"/>
<feature type="region of interest" description="Disordered" evidence="1">
    <location>
        <begin position="268"/>
        <end position="303"/>
    </location>
</feature>
<dbReference type="EMBL" id="GL378337">
    <property type="protein sequence ID" value="EFJ48963.1"/>
    <property type="molecule type" value="Genomic_DNA"/>
</dbReference>